<dbReference type="EMBL" id="JAWMWH010000001">
    <property type="protein sequence ID" value="MEJ6400308.1"/>
    <property type="molecule type" value="Genomic_DNA"/>
</dbReference>
<accession>A0ABU8SK80</accession>
<keyword evidence="6" id="KW-1185">Reference proteome</keyword>
<dbReference type="RefSeq" id="WP_339960121.1">
    <property type="nucleotide sequence ID" value="NZ_JAWMWH010000001.1"/>
</dbReference>
<dbReference type="PANTHER" id="PTHR33204:SF38">
    <property type="entry name" value="HTH-TYPE TRANSCRIPTIONAL ACTIVATOR HXLR"/>
    <property type="match status" value="1"/>
</dbReference>
<dbReference type="Proteomes" id="UP001370590">
    <property type="component" value="Unassembled WGS sequence"/>
</dbReference>
<dbReference type="InterPro" id="IPR036390">
    <property type="entry name" value="WH_DNA-bd_sf"/>
</dbReference>
<keyword evidence="3" id="KW-0804">Transcription</keyword>
<sequence>MESDIRKDVRNKIQSGNFDCAKELTLSMFSGKHKMYILWELRHGDEIHFNQFTRLIPNVSRKVLTNQLNELISDSIIEKHDYNEGKVKRASYKLTSVGQSLIPILTMMYDWGEQRIEQLKIDPIYQTRNFHPNV</sequence>
<keyword evidence="1" id="KW-0805">Transcription regulation</keyword>
<evidence type="ECO:0000259" key="4">
    <source>
        <dbReference type="PROSITE" id="PS51118"/>
    </source>
</evidence>
<reference evidence="5 6" key="1">
    <citation type="submission" date="2023-10" db="EMBL/GenBank/DDBJ databases">
        <title>Nicoliella lavandulae sp. nov. isolated from Lavandula angustifolia flowers.</title>
        <authorList>
            <person name="Alcantara C."/>
            <person name="Zuniga M."/>
            <person name="Landete J.M."/>
            <person name="Monedero V."/>
        </authorList>
    </citation>
    <scope>NUCLEOTIDE SEQUENCE [LARGE SCALE GENOMIC DNA]</scope>
    <source>
        <strain evidence="5 6">Es01</strain>
    </source>
</reference>
<dbReference type="InterPro" id="IPR036388">
    <property type="entry name" value="WH-like_DNA-bd_sf"/>
</dbReference>
<organism evidence="5 6">
    <name type="scientific">Nicoliella lavandulae</name>
    <dbReference type="NCBI Taxonomy" id="3082954"/>
    <lineage>
        <taxon>Bacteria</taxon>
        <taxon>Bacillati</taxon>
        <taxon>Bacillota</taxon>
        <taxon>Bacilli</taxon>
        <taxon>Lactobacillales</taxon>
        <taxon>Lactobacillaceae</taxon>
        <taxon>Nicoliella</taxon>
    </lineage>
</organism>
<dbReference type="PANTHER" id="PTHR33204">
    <property type="entry name" value="TRANSCRIPTIONAL REGULATOR, MARR FAMILY"/>
    <property type="match status" value="1"/>
</dbReference>
<evidence type="ECO:0000256" key="2">
    <source>
        <dbReference type="ARBA" id="ARBA00023125"/>
    </source>
</evidence>
<evidence type="ECO:0000313" key="5">
    <source>
        <dbReference type="EMBL" id="MEJ6400308.1"/>
    </source>
</evidence>
<dbReference type="PROSITE" id="PS51118">
    <property type="entry name" value="HTH_HXLR"/>
    <property type="match status" value="1"/>
</dbReference>
<dbReference type="Pfam" id="PF01638">
    <property type="entry name" value="HxlR"/>
    <property type="match status" value="1"/>
</dbReference>
<proteinExistence type="predicted"/>
<protein>
    <submittedName>
        <fullName evidence="5">Helix-turn-helix domain-containing protein</fullName>
    </submittedName>
</protein>
<dbReference type="InterPro" id="IPR002577">
    <property type="entry name" value="HTH_HxlR"/>
</dbReference>
<evidence type="ECO:0000313" key="6">
    <source>
        <dbReference type="Proteomes" id="UP001370590"/>
    </source>
</evidence>
<evidence type="ECO:0000256" key="1">
    <source>
        <dbReference type="ARBA" id="ARBA00023015"/>
    </source>
</evidence>
<dbReference type="SUPFAM" id="SSF46785">
    <property type="entry name" value="Winged helix' DNA-binding domain"/>
    <property type="match status" value="1"/>
</dbReference>
<name>A0ABU8SK80_9LACO</name>
<keyword evidence="2" id="KW-0238">DNA-binding</keyword>
<comment type="caution">
    <text evidence="5">The sequence shown here is derived from an EMBL/GenBank/DDBJ whole genome shotgun (WGS) entry which is preliminary data.</text>
</comment>
<feature type="domain" description="HTH hxlR-type" evidence="4">
    <location>
        <begin position="20"/>
        <end position="120"/>
    </location>
</feature>
<evidence type="ECO:0000256" key="3">
    <source>
        <dbReference type="ARBA" id="ARBA00023163"/>
    </source>
</evidence>
<dbReference type="Gene3D" id="1.10.10.10">
    <property type="entry name" value="Winged helix-like DNA-binding domain superfamily/Winged helix DNA-binding domain"/>
    <property type="match status" value="1"/>
</dbReference>
<gene>
    <name evidence="5" type="ORF">R4146_03865</name>
</gene>